<organism evidence="1 2">
    <name type="scientific">Candidatus Endobugula sertula</name>
    <name type="common">Bugula neritina bacterial symbiont</name>
    <dbReference type="NCBI Taxonomy" id="62101"/>
    <lineage>
        <taxon>Bacteria</taxon>
        <taxon>Pseudomonadati</taxon>
        <taxon>Pseudomonadota</taxon>
        <taxon>Gammaproteobacteria</taxon>
        <taxon>Cellvibrionales</taxon>
        <taxon>Cellvibrionaceae</taxon>
        <taxon>Candidatus Endobugula</taxon>
    </lineage>
</organism>
<name>A0A1D2QLJ1_9GAMM</name>
<protein>
    <submittedName>
        <fullName evidence="1">Uncharacterized protein</fullName>
    </submittedName>
</protein>
<accession>A0A1D2QLJ1</accession>
<dbReference type="AlphaFoldDB" id="A0A1D2QLJ1"/>
<gene>
    <name evidence="1" type="ORF">AB835_14170</name>
</gene>
<evidence type="ECO:0000313" key="1">
    <source>
        <dbReference type="EMBL" id="ODS22437.1"/>
    </source>
</evidence>
<comment type="caution">
    <text evidence="1">The sequence shown here is derived from an EMBL/GenBank/DDBJ whole genome shotgun (WGS) entry which is preliminary data.</text>
</comment>
<proteinExistence type="predicted"/>
<evidence type="ECO:0000313" key="2">
    <source>
        <dbReference type="Proteomes" id="UP000242502"/>
    </source>
</evidence>
<dbReference type="Proteomes" id="UP000242502">
    <property type="component" value="Unassembled WGS sequence"/>
</dbReference>
<sequence>MKQAEIPFIDFFQSRTISVLGTNVPENETNALNDILNGESDNQIGVDFADDDGNLVVQLHRATEAGTKFCIALVYTKPLKLSIFNVISA</sequence>
<dbReference type="EMBL" id="MDLC01000081">
    <property type="protein sequence ID" value="ODS22437.1"/>
    <property type="molecule type" value="Genomic_DNA"/>
</dbReference>
<reference evidence="1 2" key="1">
    <citation type="journal article" date="2016" name="Appl. Environ. Microbiol.">
        <title>Lack of Overt Genome Reduction in the Bryostatin-Producing Bryozoan Symbiont "Candidatus Endobugula sertula".</title>
        <authorList>
            <person name="Miller I.J."/>
            <person name="Vanee N."/>
            <person name="Fong S.S."/>
            <person name="Lim-Fong G.E."/>
            <person name="Kwan J.C."/>
        </authorList>
    </citation>
    <scope>NUCLEOTIDE SEQUENCE [LARGE SCALE GENOMIC DNA]</scope>
    <source>
        <strain evidence="1">AB1-4</strain>
    </source>
</reference>